<feature type="transmembrane region" description="Helical" evidence="10">
    <location>
        <begin position="207"/>
        <end position="228"/>
    </location>
</feature>
<dbReference type="Proteomes" id="UP000635477">
    <property type="component" value="Unassembled WGS sequence"/>
</dbReference>
<feature type="compositionally biased region" description="Basic residues" evidence="9">
    <location>
        <begin position="627"/>
        <end position="647"/>
    </location>
</feature>
<sequence length="737" mass="82768">MDDGDLGDNIEQEADLVEETVSHERRIENDDAHLAPSRWWFASSAFPMIAGTLGPVASAFSICALVRPWRQHLIPGNDVKYAAYVADPPWLTAINAIQLAVAVVSNAFLLLNMARRVRFIVAQPITIIGWYISAILLLSLNATAAGPLVAGLDFPPEQLIWSQAFYYGMWAAILYFVDASLMVVTFYGAFTGHYPKDFNLTPSQRTLMLQTIMFLMYLLLGALVFSNIEGWNYLDAVYWADVTLFTVGFGDFAASTPLGRGLMIPYALVGVISLGLVIGSIRSLVLERGKRQVDARLEEKKRRRVVHTMTKKGDDDILEPIREPNRTESSFSQGGRSAVLPATEFERRKAEFDLMRKIQAKSSSRRRWMAMAISASSWLILWLLGAFIFVQCEKNYQGWVYFDGFYFCFVSLLTIGYGDRTPVSNAGKSFFVFWSLLALPTMTVLISNAGDTVVKLIRDSTLRLGNVTILPGEGSFSSDLKYIINRCTLGRLFPDHANPPAPQKASSDKDQNHSLAETMVKAEEGSAEHDSRGRSQNSNTDRDDSPMQRPGHDRTGSTFTSQVRRSLSRLRDAREELPTGNHLHFLLISEIQVLTNHLRAHKPYRYSFEQWAWYLKLIGEDESNAGTHRKAQPKSRNKHSHHSHKRRGEAGESTQQNPASDEEETTWSWVGNRSPLMGGQEETEWILDRLMDRLRESLSAEGRRQNTAQARVALGAGRRNTADGSHRDGRGSKNQEH</sequence>
<dbReference type="EMBL" id="JABEYC010000727">
    <property type="protein sequence ID" value="KAF4974614.1"/>
    <property type="molecule type" value="Genomic_DNA"/>
</dbReference>
<feature type="region of interest" description="Disordered" evidence="9">
    <location>
        <begin position="699"/>
        <end position="737"/>
    </location>
</feature>
<keyword evidence="4 10" id="KW-1133">Transmembrane helix</keyword>
<organism evidence="12 13">
    <name type="scientific">Fusarium zealandicum</name>
    <dbReference type="NCBI Taxonomy" id="1053134"/>
    <lineage>
        <taxon>Eukaryota</taxon>
        <taxon>Fungi</taxon>
        <taxon>Dikarya</taxon>
        <taxon>Ascomycota</taxon>
        <taxon>Pezizomycotina</taxon>
        <taxon>Sordariomycetes</taxon>
        <taxon>Hypocreomycetidae</taxon>
        <taxon>Hypocreales</taxon>
        <taxon>Nectriaceae</taxon>
        <taxon>Fusarium</taxon>
        <taxon>Fusarium staphyleae species complex</taxon>
    </lineage>
</organism>
<feature type="transmembrane region" description="Helical" evidence="10">
    <location>
        <begin position="89"/>
        <end position="113"/>
    </location>
</feature>
<keyword evidence="13" id="KW-1185">Reference proteome</keyword>
<feature type="transmembrane region" description="Helical" evidence="10">
    <location>
        <begin position="263"/>
        <end position="281"/>
    </location>
</feature>
<reference evidence="12" key="2">
    <citation type="submission" date="2020-05" db="EMBL/GenBank/DDBJ databases">
        <authorList>
            <person name="Kim H.-S."/>
            <person name="Proctor R.H."/>
            <person name="Brown D.W."/>
        </authorList>
    </citation>
    <scope>NUCLEOTIDE SEQUENCE</scope>
    <source>
        <strain evidence="12">NRRL 22465</strain>
    </source>
</reference>
<feature type="transmembrane region" description="Helical" evidence="10">
    <location>
        <begin position="396"/>
        <end position="418"/>
    </location>
</feature>
<feature type="region of interest" description="Disordered" evidence="9">
    <location>
        <begin position="625"/>
        <end position="676"/>
    </location>
</feature>
<comment type="similarity">
    <text evidence="8">Belongs to the two pore domain potassium channel (TC 1.A.1.8) family.</text>
</comment>
<dbReference type="OrthoDB" id="297496at2759"/>
<dbReference type="InterPro" id="IPR003280">
    <property type="entry name" value="2pore_dom_K_chnl"/>
</dbReference>
<comment type="subcellular location">
    <subcellularLocation>
        <location evidence="1">Membrane</location>
        <topology evidence="1">Multi-pass membrane protein</topology>
    </subcellularLocation>
</comment>
<feature type="domain" description="Potassium channel" evidence="11">
    <location>
        <begin position="378"/>
        <end position="454"/>
    </location>
</feature>
<dbReference type="GO" id="GO:0005886">
    <property type="term" value="C:plasma membrane"/>
    <property type="evidence" value="ECO:0007669"/>
    <property type="project" value="TreeGrafter"/>
</dbReference>
<dbReference type="Gene3D" id="1.10.287.70">
    <property type="match status" value="2"/>
</dbReference>
<dbReference type="InterPro" id="IPR013099">
    <property type="entry name" value="K_chnl_dom"/>
</dbReference>
<keyword evidence="6 10" id="KW-0472">Membrane</keyword>
<evidence type="ECO:0000256" key="9">
    <source>
        <dbReference type="SAM" id="MobiDB-lite"/>
    </source>
</evidence>
<dbReference type="FunFam" id="1.10.287.70:FF:000182">
    <property type="entry name" value="Outward-rectifier potassium channel TOK1"/>
    <property type="match status" value="1"/>
</dbReference>
<evidence type="ECO:0000256" key="2">
    <source>
        <dbReference type="ARBA" id="ARBA00022448"/>
    </source>
</evidence>
<proteinExistence type="inferred from homology"/>
<dbReference type="PANTHER" id="PTHR11003">
    <property type="entry name" value="POTASSIUM CHANNEL, SUBFAMILY K"/>
    <property type="match status" value="1"/>
</dbReference>
<feature type="transmembrane region" description="Helical" evidence="10">
    <location>
        <begin position="368"/>
        <end position="390"/>
    </location>
</feature>
<feature type="compositionally biased region" description="Basic and acidic residues" evidence="9">
    <location>
        <begin position="720"/>
        <end position="737"/>
    </location>
</feature>
<evidence type="ECO:0000256" key="4">
    <source>
        <dbReference type="ARBA" id="ARBA00022989"/>
    </source>
</evidence>
<feature type="compositionally biased region" description="Basic and acidic residues" evidence="9">
    <location>
        <begin position="540"/>
        <end position="555"/>
    </location>
</feature>
<evidence type="ECO:0000313" key="12">
    <source>
        <dbReference type="EMBL" id="KAF4974614.1"/>
    </source>
</evidence>
<keyword evidence="7 8" id="KW-0407">Ion channel</keyword>
<evidence type="ECO:0000256" key="6">
    <source>
        <dbReference type="ARBA" id="ARBA00023136"/>
    </source>
</evidence>
<gene>
    <name evidence="12" type="ORF">FZEAL_8499</name>
</gene>
<keyword evidence="3 8" id="KW-0812">Transmembrane</keyword>
<feature type="domain" description="Potassium channel" evidence="11">
    <location>
        <begin position="212"/>
        <end position="285"/>
    </location>
</feature>
<dbReference type="PRINTS" id="PR01333">
    <property type="entry name" value="2POREKCHANEL"/>
</dbReference>
<protein>
    <recommendedName>
        <fullName evidence="11">Potassium channel domain-containing protein</fullName>
    </recommendedName>
</protein>
<feature type="transmembrane region" description="Helical" evidence="10">
    <location>
        <begin position="164"/>
        <end position="187"/>
    </location>
</feature>
<evidence type="ECO:0000256" key="8">
    <source>
        <dbReference type="RuleBase" id="RU003857"/>
    </source>
</evidence>
<evidence type="ECO:0000256" key="10">
    <source>
        <dbReference type="SAM" id="Phobius"/>
    </source>
</evidence>
<feature type="transmembrane region" description="Helical" evidence="10">
    <location>
        <begin position="125"/>
        <end position="144"/>
    </location>
</feature>
<evidence type="ECO:0000259" key="11">
    <source>
        <dbReference type="Pfam" id="PF07885"/>
    </source>
</evidence>
<keyword evidence="5 8" id="KW-0406">Ion transport</keyword>
<keyword evidence="2 8" id="KW-0813">Transport</keyword>
<evidence type="ECO:0000256" key="7">
    <source>
        <dbReference type="ARBA" id="ARBA00023303"/>
    </source>
</evidence>
<dbReference type="GO" id="GO:0015271">
    <property type="term" value="F:outward rectifier potassium channel activity"/>
    <property type="evidence" value="ECO:0007669"/>
    <property type="project" value="TreeGrafter"/>
</dbReference>
<comment type="caution">
    <text evidence="12">The sequence shown here is derived from an EMBL/GenBank/DDBJ whole genome shotgun (WGS) entry which is preliminary data.</text>
</comment>
<accession>A0A8H4UEE4</accession>
<evidence type="ECO:0000313" key="13">
    <source>
        <dbReference type="Proteomes" id="UP000635477"/>
    </source>
</evidence>
<dbReference type="Pfam" id="PF07885">
    <property type="entry name" value="Ion_trans_2"/>
    <property type="match status" value="2"/>
</dbReference>
<name>A0A8H4UEE4_9HYPO</name>
<dbReference type="PANTHER" id="PTHR11003:SF342">
    <property type="entry name" value="OUTWARD-RECTIFIER POTASSIUM CHANNEL TOK1"/>
    <property type="match status" value="1"/>
</dbReference>
<evidence type="ECO:0000256" key="5">
    <source>
        <dbReference type="ARBA" id="ARBA00023065"/>
    </source>
</evidence>
<dbReference type="GO" id="GO:0030322">
    <property type="term" value="P:stabilization of membrane potential"/>
    <property type="evidence" value="ECO:0007669"/>
    <property type="project" value="TreeGrafter"/>
</dbReference>
<feature type="compositionally biased region" description="Polar residues" evidence="9">
    <location>
        <begin position="556"/>
        <end position="565"/>
    </location>
</feature>
<dbReference type="GO" id="GO:0022841">
    <property type="term" value="F:potassium ion leak channel activity"/>
    <property type="evidence" value="ECO:0007669"/>
    <property type="project" value="TreeGrafter"/>
</dbReference>
<feature type="region of interest" description="Disordered" evidence="9">
    <location>
        <begin position="521"/>
        <end position="567"/>
    </location>
</feature>
<reference evidence="12" key="1">
    <citation type="journal article" date="2020" name="BMC Genomics">
        <title>Correction to: Identification and distribution of gene clusters required for synthesis of sphingolipid metabolism inhibitors in diverse species of the filamentous fungus Fusarium.</title>
        <authorList>
            <person name="Kim H.S."/>
            <person name="Lohmar J.M."/>
            <person name="Busman M."/>
            <person name="Brown D.W."/>
            <person name="Naumann T.A."/>
            <person name="Divon H.H."/>
            <person name="Lysoe E."/>
            <person name="Uhlig S."/>
            <person name="Proctor R.H."/>
        </authorList>
    </citation>
    <scope>NUCLEOTIDE SEQUENCE</scope>
    <source>
        <strain evidence="12">NRRL 22465</strain>
    </source>
</reference>
<dbReference type="AlphaFoldDB" id="A0A8H4UEE4"/>
<dbReference type="FunFam" id="1.10.287.70:FF:000170">
    <property type="entry name" value="Outward-rectifier potassium channel TOK1"/>
    <property type="match status" value="1"/>
</dbReference>
<dbReference type="SUPFAM" id="SSF81324">
    <property type="entry name" value="Voltage-gated potassium channels"/>
    <property type="match status" value="2"/>
</dbReference>
<feature type="compositionally biased region" description="Basic and acidic residues" evidence="9">
    <location>
        <begin position="521"/>
        <end position="533"/>
    </location>
</feature>
<evidence type="ECO:0000256" key="1">
    <source>
        <dbReference type="ARBA" id="ARBA00004141"/>
    </source>
</evidence>
<evidence type="ECO:0000256" key="3">
    <source>
        <dbReference type="ARBA" id="ARBA00022692"/>
    </source>
</evidence>
<feature type="transmembrane region" description="Helical" evidence="10">
    <location>
        <begin position="430"/>
        <end position="450"/>
    </location>
</feature>